<dbReference type="AlphaFoldDB" id="A0A6A6I8L3"/>
<reference evidence="1" key="1">
    <citation type="journal article" date="2020" name="Stud. Mycol.">
        <title>101 Dothideomycetes genomes: a test case for predicting lifestyles and emergence of pathogens.</title>
        <authorList>
            <person name="Haridas S."/>
            <person name="Albert R."/>
            <person name="Binder M."/>
            <person name="Bloem J."/>
            <person name="Labutti K."/>
            <person name="Salamov A."/>
            <person name="Andreopoulos B."/>
            <person name="Baker S."/>
            <person name="Barry K."/>
            <person name="Bills G."/>
            <person name="Bluhm B."/>
            <person name="Cannon C."/>
            <person name="Castanera R."/>
            <person name="Culley D."/>
            <person name="Daum C."/>
            <person name="Ezra D."/>
            <person name="Gonzalez J."/>
            <person name="Henrissat B."/>
            <person name="Kuo A."/>
            <person name="Liang C."/>
            <person name="Lipzen A."/>
            <person name="Lutzoni F."/>
            <person name="Magnuson J."/>
            <person name="Mondo S."/>
            <person name="Nolan M."/>
            <person name="Ohm R."/>
            <person name="Pangilinan J."/>
            <person name="Park H.-J."/>
            <person name="Ramirez L."/>
            <person name="Alfaro M."/>
            <person name="Sun H."/>
            <person name="Tritt A."/>
            <person name="Yoshinaga Y."/>
            <person name="Zwiers L.-H."/>
            <person name="Turgeon B."/>
            <person name="Goodwin S."/>
            <person name="Spatafora J."/>
            <person name="Crous P."/>
            <person name="Grigoriev I."/>
        </authorList>
    </citation>
    <scope>NUCLEOTIDE SEQUENCE</scope>
    <source>
        <strain evidence="1">CBS 122368</strain>
    </source>
</reference>
<organism evidence="1 2">
    <name type="scientific">Trematosphaeria pertusa</name>
    <dbReference type="NCBI Taxonomy" id="390896"/>
    <lineage>
        <taxon>Eukaryota</taxon>
        <taxon>Fungi</taxon>
        <taxon>Dikarya</taxon>
        <taxon>Ascomycota</taxon>
        <taxon>Pezizomycotina</taxon>
        <taxon>Dothideomycetes</taxon>
        <taxon>Pleosporomycetidae</taxon>
        <taxon>Pleosporales</taxon>
        <taxon>Massarineae</taxon>
        <taxon>Trematosphaeriaceae</taxon>
        <taxon>Trematosphaeria</taxon>
    </lineage>
</organism>
<keyword evidence="2" id="KW-1185">Reference proteome</keyword>
<proteinExistence type="predicted"/>
<dbReference type="Proteomes" id="UP000800094">
    <property type="component" value="Unassembled WGS sequence"/>
</dbReference>
<gene>
    <name evidence="1" type="ORF">BU26DRAFT_409813</name>
</gene>
<dbReference type="GeneID" id="54576247"/>
<evidence type="ECO:0000313" key="1">
    <source>
        <dbReference type="EMBL" id="KAF2246282.1"/>
    </source>
</evidence>
<name>A0A6A6I8L3_9PLEO</name>
<sequence length="97" mass="11156">LRVQAQTALLTVERERAGMQLKAVMETLEKEIREQREASRSISIVDIAELYRVAGRTRDEALGEARRDFEDTARAVKVVEERIAEFRADVVYGFSER</sequence>
<accession>A0A6A6I8L3</accession>
<evidence type="ECO:0000313" key="2">
    <source>
        <dbReference type="Proteomes" id="UP000800094"/>
    </source>
</evidence>
<dbReference type="EMBL" id="ML987199">
    <property type="protein sequence ID" value="KAF2246282.1"/>
    <property type="molecule type" value="Genomic_DNA"/>
</dbReference>
<feature type="non-terminal residue" evidence="1">
    <location>
        <position position="1"/>
    </location>
</feature>
<dbReference type="RefSeq" id="XP_033681286.1">
    <property type="nucleotide sequence ID" value="XM_033822917.1"/>
</dbReference>
<feature type="non-terminal residue" evidence="1">
    <location>
        <position position="97"/>
    </location>
</feature>
<dbReference type="OrthoDB" id="3682662at2759"/>
<protein>
    <submittedName>
        <fullName evidence="1">Uncharacterized protein</fullName>
    </submittedName>
</protein>